<evidence type="ECO:0000313" key="3">
    <source>
        <dbReference type="Proteomes" id="UP000789396"/>
    </source>
</evidence>
<feature type="region of interest" description="Disordered" evidence="1">
    <location>
        <begin position="1"/>
        <end position="101"/>
    </location>
</feature>
<evidence type="ECO:0000256" key="1">
    <source>
        <dbReference type="SAM" id="MobiDB-lite"/>
    </source>
</evidence>
<comment type="caution">
    <text evidence="2">The sequence shown here is derived from an EMBL/GenBank/DDBJ whole genome shotgun (WGS) entry which is preliminary data.</text>
</comment>
<dbReference type="OrthoDB" id="2472289at2759"/>
<gene>
    <name evidence="2" type="ORF">RFULGI_LOCUS6826</name>
</gene>
<protein>
    <submittedName>
        <fullName evidence="2">8022_t:CDS:1</fullName>
    </submittedName>
</protein>
<feature type="non-terminal residue" evidence="2">
    <location>
        <position position="1"/>
    </location>
</feature>
<feature type="compositionally biased region" description="Polar residues" evidence="1">
    <location>
        <begin position="64"/>
        <end position="101"/>
    </location>
</feature>
<keyword evidence="3" id="KW-1185">Reference proteome</keyword>
<feature type="compositionally biased region" description="Basic and acidic residues" evidence="1">
    <location>
        <begin position="15"/>
        <end position="31"/>
    </location>
</feature>
<evidence type="ECO:0000313" key="2">
    <source>
        <dbReference type="EMBL" id="CAG8606962.1"/>
    </source>
</evidence>
<dbReference type="EMBL" id="CAJVPZ010009251">
    <property type="protein sequence ID" value="CAG8606962.1"/>
    <property type="molecule type" value="Genomic_DNA"/>
</dbReference>
<dbReference type="Proteomes" id="UP000789396">
    <property type="component" value="Unassembled WGS sequence"/>
</dbReference>
<reference evidence="2" key="1">
    <citation type="submission" date="2021-06" db="EMBL/GenBank/DDBJ databases">
        <authorList>
            <person name="Kallberg Y."/>
            <person name="Tangrot J."/>
            <person name="Rosling A."/>
        </authorList>
    </citation>
    <scope>NUCLEOTIDE SEQUENCE</scope>
    <source>
        <strain evidence="2">IN212</strain>
    </source>
</reference>
<proteinExistence type="predicted"/>
<organism evidence="2 3">
    <name type="scientific">Racocetra fulgida</name>
    <dbReference type="NCBI Taxonomy" id="60492"/>
    <lineage>
        <taxon>Eukaryota</taxon>
        <taxon>Fungi</taxon>
        <taxon>Fungi incertae sedis</taxon>
        <taxon>Mucoromycota</taxon>
        <taxon>Glomeromycotina</taxon>
        <taxon>Glomeromycetes</taxon>
        <taxon>Diversisporales</taxon>
        <taxon>Gigasporaceae</taxon>
        <taxon>Racocetra</taxon>
    </lineage>
</organism>
<sequence>MTPRNHSKSKTPNPRSDENHEHVSALTREENPTDSTNSLHQESPNSRQETSSLHNDENLEHVSALTSGGSQQESPTDYTDSLNQEFSNLLQETPTPNIIFN</sequence>
<dbReference type="AlphaFoldDB" id="A0A9N9CM94"/>
<name>A0A9N9CM94_9GLOM</name>
<accession>A0A9N9CM94</accession>
<feature type="compositionally biased region" description="Polar residues" evidence="1">
    <location>
        <begin position="33"/>
        <end position="53"/>
    </location>
</feature>